<evidence type="ECO:0000259" key="2">
    <source>
        <dbReference type="PROSITE" id="PS50043"/>
    </source>
</evidence>
<dbReference type="Pfam" id="PF13211">
    <property type="entry name" value="DUF4019"/>
    <property type="match status" value="1"/>
</dbReference>
<dbReference type="GO" id="GO:0003677">
    <property type="term" value="F:DNA binding"/>
    <property type="evidence" value="ECO:0007669"/>
    <property type="project" value="InterPro"/>
</dbReference>
<name>A0A2W5L5M5_SPHMC</name>
<dbReference type="Proteomes" id="UP000248597">
    <property type="component" value="Unassembled WGS sequence"/>
</dbReference>
<proteinExistence type="predicted"/>
<dbReference type="InterPro" id="IPR000792">
    <property type="entry name" value="Tscrpt_reg_LuxR_C"/>
</dbReference>
<keyword evidence="1" id="KW-0472">Membrane</keyword>
<gene>
    <name evidence="3" type="ORF">DI569_03435</name>
</gene>
<dbReference type="Gene3D" id="1.10.10.10">
    <property type="entry name" value="Winged helix-like DNA-binding domain superfamily/Winged helix DNA-binding domain"/>
    <property type="match status" value="1"/>
</dbReference>
<dbReference type="InterPro" id="IPR036388">
    <property type="entry name" value="WH-like_DNA-bd_sf"/>
</dbReference>
<dbReference type="GO" id="GO:0006355">
    <property type="term" value="P:regulation of DNA-templated transcription"/>
    <property type="evidence" value="ECO:0007669"/>
    <property type="project" value="InterPro"/>
</dbReference>
<dbReference type="InterPro" id="IPR016032">
    <property type="entry name" value="Sig_transdc_resp-reg_C-effctor"/>
</dbReference>
<evidence type="ECO:0000313" key="4">
    <source>
        <dbReference type="Proteomes" id="UP000248597"/>
    </source>
</evidence>
<dbReference type="AlphaFoldDB" id="A0A2W5L5M5"/>
<dbReference type="SMART" id="SM00421">
    <property type="entry name" value="HTH_LUXR"/>
    <property type="match status" value="1"/>
</dbReference>
<dbReference type="SUPFAM" id="SSF46894">
    <property type="entry name" value="C-terminal effector domain of the bipartite response regulators"/>
    <property type="match status" value="1"/>
</dbReference>
<keyword evidence="1" id="KW-0812">Transmembrane</keyword>
<dbReference type="EMBL" id="QFPJ01000005">
    <property type="protein sequence ID" value="PZQ23779.1"/>
    <property type="molecule type" value="Genomic_DNA"/>
</dbReference>
<feature type="domain" description="HTH luxR-type" evidence="2">
    <location>
        <begin position="1"/>
        <end position="66"/>
    </location>
</feature>
<keyword evidence="1" id="KW-1133">Transmembrane helix</keyword>
<protein>
    <submittedName>
        <fullName evidence="3">LuxR family transcriptional regulator</fullName>
    </submittedName>
</protein>
<organism evidence="3 4">
    <name type="scientific">Sphingopyxis macrogoltabida</name>
    <name type="common">Sphingomonas macrogoltabidus</name>
    <dbReference type="NCBI Taxonomy" id="33050"/>
    <lineage>
        <taxon>Bacteria</taxon>
        <taxon>Pseudomonadati</taxon>
        <taxon>Pseudomonadota</taxon>
        <taxon>Alphaproteobacteria</taxon>
        <taxon>Sphingomonadales</taxon>
        <taxon>Sphingomonadaceae</taxon>
        <taxon>Sphingopyxis</taxon>
    </lineage>
</organism>
<dbReference type="CDD" id="cd06170">
    <property type="entry name" value="LuxR_C_like"/>
    <property type="match status" value="1"/>
</dbReference>
<evidence type="ECO:0000256" key="1">
    <source>
        <dbReference type="SAM" id="Phobius"/>
    </source>
</evidence>
<dbReference type="Pfam" id="PF00196">
    <property type="entry name" value="GerE"/>
    <property type="match status" value="1"/>
</dbReference>
<comment type="caution">
    <text evidence="3">The sequence shown here is derived from an EMBL/GenBank/DDBJ whole genome shotgun (WGS) entry which is preliminary data.</text>
</comment>
<dbReference type="PRINTS" id="PR00038">
    <property type="entry name" value="HTHLUXR"/>
</dbReference>
<accession>A0A2W5L5M5</accession>
<sequence length="253" mass="26402">MTTGIHALTEKEKETLRLLVSGYDAKSMASHLGLSVHTINERLREARRKMAVSSSREAARQLRAAEGPGAPKILADAFLGDASRGDAAPGRASPVAAPRMVRGRGWVIGGFAMSAITALIALASLSGTADAPDAAPATAAATPTTGSAAAIAARRFLELVDEGDWATSWDATGRAFHSSNTIQGWTDASKQVRPPLGALVSRTLIGDEWVPAPPSGYRIVKFRTDFANKAGAIETLSLSLEDGGWKVAGITID</sequence>
<dbReference type="PROSITE" id="PS50043">
    <property type="entry name" value="HTH_LUXR_2"/>
    <property type="match status" value="1"/>
</dbReference>
<dbReference type="InterPro" id="IPR025091">
    <property type="entry name" value="DUF4019"/>
</dbReference>
<reference evidence="3 4" key="1">
    <citation type="submission" date="2017-08" db="EMBL/GenBank/DDBJ databases">
        <title>Infants hospitalized years apart are colonized by the same room-sourced microbial strains.</title>
        <authorList>
            <person name="Brooks B."/>
            <person name="Olm M.R."/>
            <person name="Firek B.A."/>
            <person name="Baker R."/>
            <person name="Thomas B.C."/>
            <person name="Morowitz M.J."/>
            <person name="Banfield J.F."/>
        </authorList>
    </citation>
    <scope>NUCLEOTIDE SEQUENCE [LARGE SCALE GENOMIC DNA]</scope>
    <source>
        <strain evidence="3">S2_005_003_R2_47</strain>
    </source>
</reference>
<evidence type="ECO:0000313" key="3">
    <source>
        <dbReference type="EMBL" id="PZQ23779.1"/>
    </source>
</evidence>
<feature type="transmembrane region" description="Helical" evidence="1">
    <location>
        <begin position="106"/>
        <end position="125"/>
    </location>
</feature>